<evidence type="ECO:0000313" key="2">
    <source>
        <dbReference type="EMBL" id="RDH45352.1"/>
    </source>
</evidence>
<dbReference type="EMBL" id="NDXW01000001">
    <property type="protein sequence ID" value="RDH45352.1"/>
    <property type="molecule type" value="Genomic_DNA"/>
</dbReference>
<sequence>MIDLHRLQGGIKNYLGDFTVFRKSLEQLSHSDFKELLSGRKCLLYGANGYTGTLVARKAHALGLSPILAGRQEQFIMPLATELGCSYRIFNILNGDEANEQLNDIDVLINCAGPFPPNTTTLLESCLANAVHYLDINGDLTTLVNVQRFHSQAQKTGIVLCPGVGFDVIPTDCIAATLKHALPDATSLSLGFEVHGKLSPGSVKALYNAVANGCQIRQNGLLIPIPFGYHIRHIDTKQGKKVTTAIPWGDLASAFFSTQIANIECLYPVNATHLTWLKRLRWFRGLLKLPWLKKLAYLYISSRFQIPNHIERQQSVTYFWGEVKNASGMIKRASLEAADGYDLTVAGVLLALQFLLNYAGEGGYFTPSQLMGRNCVESLPNTSNIRITTQSPS</sequence>
<keyword evidence="3" id="KW-1185">Reference proteome</keyword>
<evidence type="ECO:0000313" key="3">
    <source>
        <dbReference type="Proteomes" id="UP000257039"/>
    </source>
</evidence>
<dbReference type="Gene3D" id="3.40.50.720">
    <property type="entry name" value="NAD(P)-binding Rossmann-like Domain"/>
    <property type="match status" value="1"/>
</dbReference>
<proteinExistence type="predicted"/>
<organism evidence="2 3">
    <name type="scientific">Zooshikella ganghwensis</name>
    <dbReference type="NCBI Taxonomy" id="202772"/>
    <lineage>
        <taxon>Bacteria</taxon>
        <taxon>Pseudomonadati</taxon>
        <taxon>Pseudomonadota</taxon>
        <taxon>Gammaproteobacteria</taxon>
        <taxon>Oceanospirillales</taxon>
        <taxon>Zooshikellaceae</taxon>
        <taxon>Zooshikella</taxon>
    </lineage>
</organism>
<protein>
    <recommendedName>
        <fullName evidence="1">Saccharopine dehydrogenase NADP binding domain-containing protein</fullName>
    </recommendedName>
</protein>
<dbReference type="InterPro" id="IPR005097">
    <property type="entry name" value="Sacchrp_dh_NADP-bd"/>
</dbReference>
<dbReference type="AlphaFoldDB" id="A0A4P9VSZ9"/>
<dbReference type="Proteomes" id="UP000257039">
    <property type="component" value="Unassembled WGS sequence"/>
</dbReference>
<dbReference type="InterPro" id="IPR036291">
    <property type="entry name" value="NAD(P)-bd_dom_sf"/>
</dbReference>
<reference evidence="2 3" key="1">
    <citation type="submission" date="2017-04" db="EMBL/GenBank/DDBJ databases">
        <title>Draft genome sequence of Zooshikella ganghwensis VG4 isolated from Red Sea sediments.</title>
        <authorList>
            <person name="Rehman Z."/>
            <person name="Alam I."/>
            <person name="Kamau A."/>
            <person name="Bajic V."/>
            <person name="Leiknes T."/>
        </authorList>
    </citation>
    <scope>NUCLEOTIDE SEQUENCE [LARGE SCALE GENOMIC DNA]</scope>
    <source>
        <strain evidence="2 3">VG4</strain>
    </source>
</reference>
<name>A0A4P9VSZ9_9GAMM</name>
<evidence type="ECO:0000259" key="1">
    <source>
        <dbReference type="Pfam" id="PF03435"/>
    </source>
</evidence>
<dbReference type="PANTHER" id="PTHR43781">
    <property type="entry name" value="SACCHAROPINE DEHYDROGENASE"/>
    <property type="match status" value="1"/>
</dbReference>
<dbReference type="PANTHER" id="PTHR43781:SF1">
    <property type="entry name" value="SACCHAROPINE DEHYDROGENASE"/>
    <property type="match status" value="1"/>
</dbReference>
<dbReference type="Pfam" id="PF03435">
    <property type="entry name" value="Sacchrp_dh_NADP"/>
    <property type="match status" value="1"/>
</dbReference>
<comment type="caution">
    <text evidence="2">The sequence shown here is derived from an EMBL/GenBank/DDBJ whole genome shotgun (WGS) entry which is preliminary data.</text>
</comment>
<dbReference type="SUPFAM" id="SSF51735">
    <property type="entry name" value="NAD(P)-binding Rossmann-fold domains"/>
    <property type="match status" value="1"/>
</dbReference>
<gene>
    <name evidence="2" type="ORF">B9G39_18905</name>
</gene>
<accession>A0A4P9VSZ9</accession>
<feature type="domain" description="Saccharopine dehydrogenase NADP binding" evidence="1">
    <location>
        <begin position="43"/>
        <end position="158"/>
    </location>
</feature>